<evidence type="ECO:0000313" key="3">
    <source>
        <dbReference type="Proteomes" id="UP000503349"/>
    </source>
</evidence>
<dbReference type="Proteomes" id="UP000503349">
    <property type="component" value="Chromosome 13"/>
</dbReference>
<name>A0A6G1Q6K6_CHAAH</name>
<feature type="compositionally biased region" description="Polar residues" evidence="1">
    <location>
        <begin position="45"/>
        <end position="56"/>
    </location>
</feature>
<feature type="region of interest" description="Disordered" evidence="1">
    <location>
        <begin position="39"/>
        <end position="69"/>
    </location>
</feature>
<proteinExistence type="predicted"/>
<dbReference type="EMBL" id="CM015724">
    <property type="protein sequence ID" value="KAF3698034.1"/>
    <property type="molecule type" value="Genomic_DNA"/>
</dbReference>
<reference evidence="2 3" key="1">
    <citation type="submission" date="2019-02" db="EMBL/GenBank/DDBJ databases">
        <title>Opniocepnalus argus genome.</title>
        <authorList>
            <person name="Zhou C."/>
            <person name="Xiao S."/>
        </authorList>
    </citation>
    <scope>NUCLEOTIDE SEQUENCE [LARGE SCALE GENOMIC DNA]</scope>
    <source>
        <strain evidence="2">OARG1902GOOAL</strain>
        <tissue evidence="2">Muscle</tissue>
    </source>
</reference>
<sequence length="69" mass="8244">MRLKIPLQWFNSSVCQRADFSLSLNLLVHEAVFLKHDETERRPTSDQINQDQQDSVWRTPFLSEHQFKT</sequence>
<organism evidence="2 3">
    <name type="scientific">Channa argus</name>
    <name type="common">Northern snakehead</name>
    <name type="synonym">Ophicephalus argus</name>
    <dbReference type="NCBI Taxonomy" id="215402"/>
    <lineage>
        <taxon>Eukaryota</taxon>
        <taxon>Metazoa</taxon>
        <taxon>Chordata</taxon>
        <taxon>Craniata</taxon>
        <taxon>Vertebrata</taxon>
        <taxon>Euteleostomi</taxon>
        <taxon>Actinopterygii</taxon>
        <taxon>Neopterygii</taxon>
        <taxon>Teleostei</taxon>
        <taxon>Neoteleostei</taxon>
        <taxon>Acanthomorphata</taxon>
        <taxon>Anabantaria</taxon>
        <taxon>Anabantiformes</taxon>
        <taxon>Channoidei</taxon>
        <taxon>Channidae</taxon>
        <taxon>Channa</taxon>
    </lineage>
</organism>
<reference evidence="3" key="2">
    <citation type="submission" date="2019-02" db="EMBL/GenBank/DDBJ databases">
        <title>Opniocepnalus argus Var Kimnra genome.</title>
        <authorList>
            <person name="Zhou C."/>
            <person name="Xiao S."/>
        </authorList>
    </citation>
    <scope>NUCLEOTIDE SEQUENCE [LARGE SCALE GENOMIC DNA]</scope>
</reference>
<dbReference type="AlphaFoldDB" id="A0A6G1Q6K6"/>
<protein>
    <submittedName>
        <fullName evidence="2">Uncharacterized protein</fullName>
    </submittedName>
</protein>
<evidence type="ECO:0000256" key="1">
    <source>
        <dbReference type="SAM" id="MobiDB-lite"/>
    </source>
</evidence>
<gene>
    <name evidence="2" type="ORF">EXN66_Car013715</name>
</gene>
<accession>A0A6G1Q6K6</accession>
<evidence type="ECO:0000313" key="2">
    <source>
        <dbReference type="EMBL" id="KAF3698034.1"/>
    </source>
</evidence>
<keyword evidence="3" id="KW-1185">Reference proteome</keyword>